<evidence type="ECO:0000259" key="2">
    <source>
        <dbReference type="PROSITE" id="PS51084"/>
    </source>
</evidence>
<protein>
    <submittedName>
        <fullName evidence="3">HIT family protein</fullName>
    </submittedName>
</protein>
<dbReference type="InterPro" id="IPR036265">
    <property type="entry name" value="HIT-like_sf"/>
</dbReference>
<dbReference type="PANTHER" id="PTHR46648">
    <property type="entry name" value="HIT FAMILY PROTEIN 1"/>
    <property type="match status" value="1"/>
</dbReference>
<dbReference type="PANTHER" id="PTHR46648:SF1">
    <property type="entry name" value="ADENOSINE 5'-MONOPHOSPHORAMIDASE HNT1"/>
    <property type="match status" value="1"/>
</dbReference>
<dbReference type="Proteomes" id="UP001175097">
    <property type="component" value="Unassembled WGS sequence"/>
</dbReference>
<accession>A0ABT8JS37</accession>
<evidence type="ECO:0000256" key="1">
    <source>
        <dbReference type="PROSITE-ProRule" id="PRU00464"/>
    </source>
</evidence>
<feature type="short sequence motif" description="Histidine triad motif" evidence="1">
    <location>
        <begin position="98"/>
        <end position="102"/>
    </location>
</feature>
<dbReference type="EMBL" id="JAROCC010000007">
    <property type="protein sequence ID" value="MDN4607879.1"/>
    <property type="molecule type" value="Genomic_DNA"/>
</dbReference>
<dbReference type="InterPro" id="IPR011146">
    <property type="entry name" value="HIT-like"/>
</dbReference>
<dbReference type="Pfam" id="PF01230">
    <property type="entry name" value="HIT"/>
    <property type="match status" value="1"/>
</dbReference>
<evidence type="ECO:0000313" key="4">
    <source>
        <dbReference type="Proteomes" id="UP001175097"/>
    </source>
</evidence>
<dbReference type="PROSITE" id="PS51084">
    <property type="entry name" value="HIT_2"/>
    <property type="match status" value="1"/>
</dbReference>
<dbReference type="SUPFAM" id="SSF54197">
    <property type="entry name" value="HIT-like"/>
    <property type="match status" value="1"/>
</dbReference>
<keyword evidence="4" id="KW-1185">Reference proteome</keyword>
<name>A0ABT8JS37_9BACL</name>
<sequence>MKESCFICDKHQGKIQTDGITIYDDEFVYVGHIDNNGEPTYLGHLMIDLKRHAPTLGDMNKREAMAFGSITARVSRALMDSENAEHIYSLVSGNSVPHLHMHLVPRYVGTPKEYWGPMSVHGWTGAPVGGKKEVMELCLRIKTYLETHNHE</sequence>
<dbReference type="RefSeq" id="WP_301243641.1">
    <property type="nucleotide sequence ID" value="NZ_JAROCC010000007.1"/>
</dbReference>
<feature type="domain" description="HIT" evidence="2">
    <location>
        <begin position="39"/>
        <end position="113"/>
    </location>
</feature>
<proteinExistence type="predicted"/>
<dbReference type="Gene3D" id="3.30.428.10">
    <property type="entry name" value="HIT-like"/>
    <property type="match status" value="1"/>
</dbReference>
<gene>
    <name evidence="3" type="ORF">P5G49_10395</name>
</gene>
<evidence type="ECO:0000313" key="3">
    <source>
        <dbReference type="EMBL" id="MDN4607879.1"/>
    </source>
</evidence>
<reference evidence="3" key="1">
    <citation type="submission" date="2023-03" db="EMBL/GenBank/DDBJ databases">
        <title>MT1 and MT2 Draft Genomes of Novel Species.</title>
        <authorList>
            <person name="Venkateswaran K."/>
        </authorList>
    </citation>
    <scope>NUCLEOTIDE SEQUENCE</scope>
    <source>
        <strain evidence="3">F6_3S_P_2</strain>
    </source>
</reference>
<organism evidence="3 4">
    <name type="scientific">Sporosarcina highlanderae</name>
    <dbReference type="NCBI Taxonomy" id="3035916"/>
    <lineage>
        <taxon>Bacteria</taxon>
        <taxon>Bacillati</taxon>
        <taxon>Bacillota</taxon>
        <taxon>Bacilli</taxon>
        <taxon>Bacillales</taxon>
        <taxon>Caryophanaceae</taxon>
        <taxon>Sporosarcina</taxon>
    </lineage>
</organism>
<dbReference type="InterPro" id="IPR001310">
    <property type="entry name" value="Histidine_triad_HIT"/>
</dbReference>
<comment type="caution">
    <text evidence="3">The sequence shown here is derived from an EMBL/GenBank/DDBJ whole genome shotgun (WGS) entry which is preliminary data.</text>
</comment>